<dbReference type="AlphaFoldDB" id="A0A285NF89"/>
<name>A0A285NF89_9AQUI</name>
<sequence length="136" mass="14515">MGIFNKGDNIKPSTNSSGTTIISEGSRISGELRFNGSVHIDGDVEGNIFCEKVVTVGKKGKVKGKITAEKIIINGYAEGEADCSYVEILSGGKFVGEITYNEITIEPQGVFEGNLKLKTGKIKNIKEVKTGNETGK</sequence>
<dbReference type="OrthoDB" id="5432602at2"/>
<evidence type="ECO:0000313" key="3">
    <source>
        <dbReference type="EMBL" id="SNZ06321.1"/>
    </source>
</evidence>
<feature type="compositionally biased region" description="Polar residues" evidence="2">
    <location>
        <begin position="11"/>
        <end position="22"/>
    </location>
</feature>
<accession>A0A285NF89</accession>
<dbReference type="InterPro" id="IPR007607">
    <property type="entry name" value="BacA/B"/>
</dbReference>
<dbReference type="EMBL" id="OBEI01000002">
    <property type="protein sequence ID" value="SNZ06321.1"/>
    <property type="molecule type" value="Genomic_DNA"/>
</dbReference>
<organism evidence="3 4">
    <name type="scientific">Persephonella hydrogeniphila</name>
    <dbReference type="NCBI Taxonomy" id="198703"/>
    <lineage>
        <taxon>Bacteria</taxon>
        <taxon>Pseudomonadati</taxon>
        <taxon>Aquificota</taxon>
        <taxon>Aquificia</taxon>
        <taxon>Aquificales</taxon>
        <taxon>Hydrogenothermaceae</taxon>
        <taxon>Persephonella</taxon>
    </lineage>
</organism>
<feature type="region of interest" description="Disordered" evidence="2">
    <location>
        <begin position="1"/>
        <end position="22"/>
    </location>
</feature>
<evidence type="ECO:0000313" key="4">
    <source>
        <dbReference type="Proteomes" id="UP000219036"/>
    </source>
</evidence>
<dbReference type="Pfam" id="PF04519">
    <property type="entry name" value="Bactofilin"/>
    <property type="match status" value="1"/>
</dbReference>
<dbReference type="RefSeq" id="WP_096999824.1">
    <property type="nucleotide sequence ID" value="NZ_OBEI01000002.1"/>
</dbReference>
<keyword evidence="4" id="KW-1185">Reference proteome</keyword>
<protein>
    <submittedName>
        <fullName evidence="3">Protein CcmA, bactofilin family</fullName>
    </submittedName>
</protein>
<evidence type="ECO:0000256" key="2">
    <source>
        <dbReference type="SAM" id="MobiDB-lite"/>
    </source>
</evidence>
<reference evidence="4" key="1">
    <citation type="submission" date="2017-09" db="EMBL/GenBank/DDBJ databases">
        <authorList>
            <person name="Varghese N."/>
            <person name="Submissions S."/>
        </authorList>
    </citation>
    <scope>NUCLEOTIDE SEQUENCE [LARGE SCALE GENOMIC DNA]</scope>
    <source>
        <strain evidence="4">DSM 15103</strain>
    </source>
</reference>
<dbReference type="PANTHER" id="PTHR35024:SF4">
    <property type="entry name" value="POLYMER-FORMING CYTOSKELETAL PROTEIN"/>
    <property type="match status" value="1"/>
</dbReference>
<evidence type="ECO:0000256" key="1">
    <source>
        <dbReference type="ARBA" id="ARBA00044755"/>
    </source>
</evidence>
<dbReference type="Proteomes" id="UP000219036">
    <property type="component" value="Unassembled WGS sequence"/>
</dbReference>
<dbReference type="PANTHER" id="PTHR35024">
    <property type="entry name" value="HYPOTHETICAL CYTOSOLIC PROTEIN"/>
    <property type="match status" value="1"/>
</dbReference>
<gene>
    <name evidence="3" type="ORF">SAMN06265182_0637</name>
</gene>
<comment type="similarity">
    <text evidence="1">Belongs to the bactofilin family.</text>
</comment>
<proteinExistence type="inferred from homology"/>